<feature type="transmembrane region" description="Helical" evidence="5">
    <location>
        <begin position="162"/>
        <end position="179"/>
    </location>
</feature>
<reference evidence="7 8" key="1">
    <citation type="submission" date="2024-03" db="EMBL/GenBank/DDBJ databases">
        <title>Phenotype and Genome Characterization of a Sulfate-Reducing Bacterium Pseudodesulfovibrio sp. strain 5S69, isolated from Petroleum Reservoir in Tatarstan (Russia).</title>
        <authorList>
            <person name="Bidzhieva S.K."/>
            <person name="Kadnikov V."/>
            <person name="Tourova T.P."/>
            <person name="Samigullina S.R."/>
            <person name="Sokolova D.S."/>
            <person name="Poltaraus A.B."/>
            <person name="Avtukh A.N."/>
            <person name="Tereshina V.M."/>
            <person name="Mardanov A.V."/>
            <person name="Nazina T.N."/>
        </authorList>
    </citation>
    <scope>NUCLEOTIDE SEQUENCE [LARGE SCALE GENOMIC DNA]</scope>
    <source>
        <strain evidence="7 8">5S69</strain>
    </source>
</reference>
<protein>
    <submittedName>
        <fullName evidence="7">Mechanosensitive ion channel domain-containing protein</fullName>
    </submittedName>
</protein>
<evidence type="ECO:0000256" key="2">
    <source>
        <dbReference type="ARBA" id="ARBA00022692"/>
    </source>
</evidence>
<accession>A0ABZ2J4Q8</accession>
<dbReference type="EMBL" id="CP146609">
    <property type="protein sequence ID" value="WWX24209.1"/>
    <property type="molecule type" value="Genomic_DNA"/>
</dbReference>
<evidence type="ECO:0000259" key="6">
    <source>
        <dbReference type="Pfam" id="PF00924"/>
    </source>
</evidence>
<sequence>MNLDLSFNLPITLIHQDPFLDLAAKTGILLVAGLLAFLLARILLVRGARAFAHRTRSGFDDILLESGFFSRAALLAPALVFFWGMEFFSGLKGVLDHLIFAYLAVAVVLILARLLDALSRLYRTFEVSNRRPIKGYVQLIKLFIYMLGAISVVSILLGESPWGLLSGIGAMTAVLMLVFRDTILSLVAGIQMSANDLLHAGDWIEMPAMNADGTVVDIALNTVKVQNWDMTVTAIPTFKFLDTPFKNWESMTQSGGRRIKRAIMIDQSSIRFADPELKARLAKVQHLAPFMEMRQKEIDASNTASGADPSSPLNGRRMTNIGLFRHYALEYLRSHPKIRQDMTLLVRQLQPHADDGLPLEIYCFTSETAWALHEDIKSDIMDHLLAALPEFGLRAYQRNALVDTRGAE</sequence>
<evidence type="ECO:0000313" key="7">
    <source>
        <dbReference type="EMBL" id="WWX24209.1"/>
    </source>
</evidence>
<dbReference type="InterPro" id="IPR023408">
    <property type="entry name" value="MscS_beta-dom_sf"/>
</dbReference>
<keyword evidence="4 5" id="KW-0472">Membrane</keyword>
<keyword evidence="3 5" id="KW-1133">Transmembrane helix</keyword>
<evidence type="ECO:0000256" key="1">
    <source>
        <dbReference type="ARBA" id="ARBA00004370"/>
    </source>
</evidence>
<comment type="subcellular location">
    <subcellularLocation>
        <location evidence="1">Membrane</location>
    </subcellularLocation>
</comment>
<dbReference type="PANTHER" id="PTHR30414:SF0">
    <property type="entry name" value="MINICONDUCTANCE MECHANOSENSITIVE CHANNEL YBDG"/>
    <property type="match status" value="1"/>
</dbReference>
<dbReference type="InterPro" id="IPR006685">
    <property type="entry name" value="MscS_channel_2nd"/>
</dbReference>
<dbReference type="SUPFAM" id="SSF50182">
    <property type="entry name" value="Sm-like ribonucleoproteins"/>
    <property type="match status" value="1"/>
</dbReference>
<dbReference type="InterPro" id="IPR010920">
    <property type="entry name" value="LSM_dom_sf"/>
</dbReference>
<gene>
    <name evidence="7" type="ORF">V8V93_08355</name>
</gene>
<name>A0ABZ2J4Q8_9BACT</name>
<evidence type="ECO:0000256" key="3">
    <source>
        <dbReference type="ARBA" id="ARBA00022989"/>
    </source>
</evidence>
<evidence type="ECO:0000256" key="5">
    <source>
        <dbReference type="SAM" id="Phobius"/>
    </source>
</evidence>
<feature type="transmembrane region" description="Helical" evidence="5">
    <location>
        <begin position="97"/>
        <end position="115"/>
    </location>
</feature>
<dbReference type="InterPro" id="IPR030192">
    <property type="entry name" value="YbdG"/>
</dbReference>
<evidence type="ECO:0000313" key="8">
    <source>
        <dbReference type="Proteomes" id="UP001385389"/>
    </source>
</evidence>
<dbReference type="Pfam" id="PF00924">
    <property type="entry name" value="MS_channel_2nd"/>
    <property type="match status" value="1"/>
</dbReference>
<feature type="domain" description="Mechanosensitive ion channel MscS" evidence="6">
    <location>
        <begin position="181"/>
        <end position="249"/>
    </location>
</feature>
<proteinExistence type="predicted"/>
<dbReference type="RefSeq" id="WP_338669901.1">
    <property type="nucleotide sequence ID" value="NZ_CP146609.1"/>
</dbReference>
<dbReference type="PANTHER" id="PTHR30414">
    <property type="entry name" value="MINICONDUCTANCE MECHANOSENSITIVE CHANNEL YBDG"/>
    <property type="match status" value="1"/>
</dbReference>
<feature type="transmembrane region" description="Helical" evidence="5">
    <location>
        <begin position="68"/>
        <end position="85"/>
    </location>
</feature>
<organism evidence="7 8">
    <name type="scientific">Pseudodesulfovibrio methanolicus</name>
    <dbReference type="NCBI Taxonomy" id="3126690"/>
    <lineage>
        <taxon>Bacteria</taxon>
        <taxon>Pseudomonadati</taxon>
        <taxon>Thermodesulfobacteriota</taxon>
        <taxon>Desulfovibrionia</taxon>
        <taxon>Desulfovibrionales</taxon>
        <taxon>Desulfovibrionaceae</taxon>
    </lineage>
</organism>
<feature type="transmembrane region" description="Helical" evidence="5">
    <location>
        <begin position="27"/>
        <end position="47"/>
    </location>
</feature>
<dbReference type="Gene3D" id="2.30.30.60">
    <property type="match status" value="1"/>
</dbReference>
<evidence type="ECO:0000256" key="4">
    <source>
        <dbReference type="ARBA" id="ARBA00023136"/>
    </source>
</evidence>
<dbReference type="Proteomes" id="UP001385389">
    <property type="component" value="Chromosome"/>
</dbReference>
<keyword evidence="2 5" id="KW-0812">Transmembrane</keyword>
<keyword evidence="8" id="KW-1185">Reference proteome</keyword>
<feature type="transmembrane region" description="Helical" evidence="5">
    <location>
        <begin position="136"/>
        <end position="156"/>
    </location>
</feature>